<dbReference type="EMBL" id="CAJNOR010001008">
    <property type="protein sequence ID" value="CAF1055558.1"/>
    <property type="molecule type" value="Genomic_DNA"/>
</dbReference>
<accession>A0A814KTW4</accession>
<protein>
    <submittedName>
        <fullName evidence="2">Uncharacterized protein</fullName>
    </submittedName>
</protein>
<dbReference type="Proteomes" id="UP000663828">
    <property type="component" value="Unassembled WGS sequence"/>
</dbReference>
<proteinExistence type="predicted"/>
<reference evidence="2" key="1">
    <citation type="submission" date="2021-02" db="EMBL/GenBank/DDBJ databases">
        <authorList>
            <person name="Nowell W R."/>
        </authorList>
    </citation>
    <scope>NUCLEOTIDE SEQUENCE</scope>
</reference>
<feature type="chain" id="PRO_5032832774" evidence="1">
    <location>
        <begin position="19"/>
        <end position="552"/>
    </location>
</feature>
<keyword evidence="3" id="KW-1185">Reference proteome</keyword>
<gene>
    <name evidence="2" type="ORF">XAT740_LOCUS16004</name>
</gene>
<name>A0A814KTW4_ADIRI</name>
<dbReference type="AlphaFoldDB" id="A0A814KTW4"/>
<keyword evidence="1" id="KW-0732">Signal</keyword>
<evidence type="ECO:0000313" key="2">
    <source>
        <dbReference type="EMBL" id="CAF1055558.1"/>
    </source>
</evidence>
<feature type="signal peptide" evidence="1">
    <location>
        <begin position="1"/>
        <end position="18"/>
    </location>
</feature>
<evidence type="ECO:0000256" key="1">
    <source>
        <dbReference type="SAM" id="SignalP"/>
    </source>
</evidence>
<organism evidence="2 3">
    <name type="scientific">Adineta ricciae</name>
    <name type="common">Rotifer</name>
    <dbReference type="NCBI Taxonomy" id="249248"/>
    <lineage>
        <taxon>Eukaryota</taxon>
        <taxon>Metazoa</taxon>
        <taxon>Spiralia</taxon>
        <taxon>Gnathifera</taxon>
        <taxon>Rotifera</taxon>
        <taxon>Eurotatoria</taxon>
        <taxon>Bdelloidea</taxon>
        <taxon>Adinetida</taxon>
        <taxon>Adinetidae</taxon>
        <taxon>Adineta</taxon>
    </lineage>
</organism>
<sequence>MHLHLALIFCVLCGSSQAATYVGGVLLTNTVWSSAGSANPYYLTQDVQVPRNVTLTIQAGVVINFTQGDFEILVKGYLKVEGTASQKVTFQGGSGSDLKYMLKFQSTRLPLTSIRYAQFKGPKSAVQITNSAPGLQQNTGKLVIESSIFSDGTTISANGIYPRANYSSVPSMEYISCSFSQTTVSSINTDSEPIRILNSKIFYGIFSPLASNEGIQIENSTLRNITVSYDRQVTGPSIFRLNTSDITNLTIFYSNTYYYSSNTLATFVVGQSVIRDLNIAISTSFSSFRPVEIILENSSIYNATTSYISTYYWYSYPPPPKISIRNCKFTLGNLTLIMGYYDHSLSIVNSILTKVNITAPSKNDLGSNYLIKSFAMRNVSFTDGVIYLPYHQAQIVYSTITLRSPLTINGTSTILCSSVGRSSSIVQANSLGVDAAGLSLSRSTIKNFDIGLRVRPVSVYAVNISQTNFQSNTQYNIDNKGTYDVLATGNYWGTNNAATITNKINDYWDNINYGEVFYNNFTANPLAAETGCAAFDENQYTTTTPPPYYWGK</sequence>
<comment type="caution">
    <text evidence="2">The sequence shown here is derived from an EMBL/GenBank/DDBJ whole genome shotgun (WGS) entry which is preliminary data.</text>
</comment>
<evidence type="ECO:0000313" key="3">
    <source>
        <dbReference type="Proteomes" id="UP000663828"/>
    </source>
</evidence>